<evidence type="ECO:0000313" key="4">
    <source>
        <dbReference type="EMBL" id="PSN73007.1"/>
    </source>
</evidence>
<gene>
    <name evidence="4" type="ORF">BS50DRAFT_542293</name>
</gene>
<protein>
    <submittedName>
        <fullName evidence="4">Cytochrome P450</fullName>
    </submittedName>
</protein>
<dbReference type="STRING" id="1448308.A0A2T2P5K7"/>
<dbReference type="PANTHER" id="PTHR24305">
    <property type="entry name" value="CYTOCHROME P450"/>
    <property type="match status" value="1"/>
</dbReference>
<dbReference type="Proteomes" id="UP000240883">
    <property type="component" value="Unassembled WGS sequence"/>
</dbReference>
<dbReference type="OrthoDB" id="3934656at2759"/>
<sequence length="520" mass="59347">MALQRLFNYLQLERHGTDVTDILAAILIAVSSISSFVVVYRLFFHPLSHVPGPFVARLTGLWRDKKYLGGKWHSDILQIHKQYGRVVRIAPNEVSVIDEQAMKNLYGHGHNAAKTSWYSVWDPPQTAPQLFSELDKKNHGFLRKRVSGAYSMSSILKYEVYIQGCLDLLLERLHEHAIKGETLDMSDWTNAFAFDVVGELGFGSQLGMLKTETDVNNTRKNIFAIFKILSNLGHFPGQAWVLNNTVLAFLLSLIGIAPPLQSFQDWVVQQVQNRLDNIDSVKREDMLQHFCRMKGKDGNPVKLGEILIEAMNVIGAGADTTSIGMRTCLYYVASNPDCYKRLQREVDSFYEENQLDAPLTYLQAQKMPYLQAVIKEATRLLPSIVFQLLRYAPPNFSVRGISIPENTTIGISPIAQNRDTDIWGEDADEFRPDRWLEDETKSKHFESANMTFGGSGPRMCVGRNIALVELHKFLGQFVRNFDFEIANKKNPWRIETYWFAYQRELMMNLTPRKKLPSSKA</sequence>
<evidence type="ECO:0000256" key="3">
    <source>
        <dbReference type="SAM" id="Phobius"/>
    </source>
</evidence>
<dbReference type="InterPro" id="IPR001128">
    <property type="entry name" value="Cyt_P450"/>
</dbReference>
<feature type="binding site" description="axial binding residue" evidence="2">
    <location>
        <position position="460"/>
    </location>
    <ligand>
        <name>heme</name>
        <dbReference type="ChEBI" id="CHEBI:30413"/>
    </ligand>
    <ligandPart>
        <name>Fe</name>
        <dbReference type="ChEBI" id="CHEBI:18248"/>
    </ligandPart>
</feature>
<dbReference type="PRINTS" id="PR00463">
    <property type="entry name" value="EP450I"/>
</dbReference>
<dbReference type="PANTHER" id="PTHR24305:SF166">
    <property type="entry name" value="CYTOCHROME P450 12A4, MITOCHONDRIAL-RELATED"/>
    <property type="match status" value="1"/>
</dbReference>
<feature type="transmembrane region" description="Helical" evidence="3">
    <location>
        <begin position="21"/>
        <end position="43"/>
    </location>
</feature>
<dbReference type="PRINTS" id="PR00385">
    <property type="entry name" value="P450"/>
</dbReference>
<keyword evidence="2" id="KW-0479">Metal-binding</keyword>
<organism evidence="4 5">
    <name type="scientific">Corynespora cassiicola Philippines</name>
    <dbReference type="NCBI Taxonomy" id="1448308"/>
    <lineage>
        <taxon>Eukaryota</taxon>
        <taxon>Fungi</taxon>
        <taxon>Dikarya</taxon>
        <taxon>Ascomycota</taxon>
        <taxon>Pezizomycotina</taxon>
        <taxon>Dothideomycetes</taxon>
        <taxon>Pleosporomycetidae</taxon>
        <taxon>Pleosporales</taxon>
        <taxon>Corynesporascaceae</taxon>
        <taxon>Corynespora</taxon>
    </lineage>
</organism>
<dbReference type="InterPro" id="IPR002401">
    <property type="entry name" value="Cyt_P450_E_grp-I"/>
</dbReference>
<keyword evidence="2" id="KW-0349">Heme</keyword>
<accession>A0A2T2P5K7</accession>
<keyword evidence="3" id="KW-0812">Transmembrane</keyword>
<dbReference type="AlphaFoldDB" id="A0A2T2P5K7"/>
<dbReference type="GO" id="GO:0005506">
    <property type="term" value="F:iron ion binding"/>
    <property type="evidence" value="ECO:0007669"/>
    <property type="project" value="InterPro"/>
</dbReference>
<dbReference type="SUPFAM" id="SSF48264">
    <property type="entry name" value="Cytochrome P450"/>
    <property type="match status" value="1"/>
</dbReference>
<name>A0A2T2P5K7_CORCC</name>
<dbReference type="GO" id="GO:0020037">
    <property type="term" value="F:heme binding"/>
    <property type="evidence" value="ECO:0007669"/>
    <property type="project" value="InterPro"/>
</dbReference>
<comment type="similarity">
    <text evidence="1">Belongs to the cytochrome P450 family.</text>
</comment>
<proteinExistence type="inferred from homology"/>
<reference evidence="4 5" key="1">
    <citation type="journal article" date="2018" name="Front. Microbiol.">
        <title>Genome-Wide Analysis of Corynespora cassiicola Leaf Fall Disease Putative Effectors.</title>
        <authorList>
            <person name="Lopez D."/>
            <person name="Ribeiro S."/>
            <person name="Label P."/>
            <person name="Fumanal B."/>
            <person name="Venisse J.S."/>
            <person name="Kohler A."/>
            <person name="de Oliveira R.R."/>
            <person name="Labutti K."/>
            <person name="Lipzen A."/>
            <person name="Lail K."/>
            <person name="Bauer D."/>
            <person name="Ohm R.A."/>
            <person name="Barry K.W."/>
            <person name="Spatafora J."/>
            <person name="Grigoriev I.V."/>
            <person name="Martin F.M."/>
            <person name="Pujade-Renaud V."/>
        </authorList>
    </citation>
    <scope>NUCLEOTIDE SEQUENCE [LARGE SCALE GENOMIC DNA]</scope>
    <source>
        <strain evidence="4 5">Philippines</strain>
    </source>
</reference>
<keyword evidence="3" id="KW-0472">Membrane</keyword>
<dbReference type="Gene3D" id="1.10.630.10">
    <property type="entry name" value="Cytochrome P450"/>
    <property type="match status" value="1"/>
</dbReference>
<keyword evidence="2" id="KW-0408">Iron</keyword>
<dbReference type="EMBL" id="KZ678129">
    <property type="protein sequence ID" value="PSN73007.1"/>
    <property type="molecule type" value="Genomic_DNA"/>
</dbReference>
<evidence type="ECO:0000256" key="1">
    <source>
        <dbReference type="ARBA" id="ARBA00010617"/>
    </source>
</evidence>
<keyword evidence="5" id="KW-1185">Reference proteome</keyword>
<evidence type="ECO:0000256" key="2">
    <source>
        <dbReference type="PIRSR" id="PIRSR602401-1"/>
    </source>
</evidence>
<dbReference type="GO" id="GO:0016705">
    <property type="term" value="F:oxidoreductase activity, acting on paired donors, with incorporation or reduction of molecular oxygen"/>
    <property type="evidence" value="ECO:0007669"/>
    <property type="project" value="InterPro"/>
</dbReference>
<dbReference type="InterPro" id="IPR050121">
    <property type="entry name" value="Cytochrome_P450_monoxygenase"/>
</dbReference>
<dbReference type="CDD" id="cd11060">
    <property type="entry name" value="CYP57A1-like"/>
    <property type="match status" value="1"/>
</dbReference>
<evidence type="ECO:0000313" key="5">
    <source>
        <dbReference type="Proteomes" id="UP000240883"/>
    </source>
</evidence>
<dbReference type="InterPro" id="IPR036396">
    <property type="entry name" value="Cyt_P450_sf"/>
</dbReference>
<dbReference type="Pfam" id="PF00067">
    <property type="entry name" value="p450"/>
    <property type="match status" value="1"/>
</dbReference>
<comment type="cofactor">
    <cofactor evidence="2">
        <name>heme</name>
        <dbReference type="ChEBI" id="CHEBI:30413"/>
    </cofactor>
</comment>
<dbReference type="GO" id="GO:0004497">
    <property type="term" value="F:monooxygenase activity"/>
    <property type="evidence" value="ECO:0007669"/>
    <property type="project" value="InterPro"/>
</dbReference>
<keyword evidence="3" id="KW-1133">Transmembrane helix</keyword>